<reference evidence="3" key="1">
    <citation type="submission" date="2013-02" db="EMBL/GenBank/DDBJ databases">
        <authorList>
            <person name="Hughes D."/>
        </authorList>
    </citation>
    <scope>NUCLEOTIDE SEQUENCE</scope>
    <source>
        <strain>Durham</strain>
        <strain evidence="3">NC isolate 2 -- Noor lab</strain>
    </source>
</reference>
<accession>T1H0B9</accession>
<dbReference type="HOGENOM" id="CLU_1673647_0_0_1"/>
<dbReference type="AlphaFoldDB" id="T1H0B9"/>
<evidence type="ECO:0000256" key="1">
    <source>
        <dbReference type="SAM" id="MobiDB-lite"/>
    </source>
</evidence>
<proteinExistence type="predicted"/>
<feature type="region of interest" description="Disordered" evidence="1">
    <location>
        <begin position="47"/>
        <end position="115"/>
    </location>
</feature>
<dbReference type="STRING" id="36166.T1H0B9"/>
<dbReference type="Proteomes" id="UP000015102">
    <property type="component" value="Unassembled WGS sequence"/>
</dbReference>
<sequence>FRKTLKKKYVEAPDIEKEVKRLLRSDNEAVNFKYEIINEDEDVMKNDNQADSKGNMFDSFNFDNNSKTNDDANQDLNAESDNELGDLNHTINGPVKEDDIFGGAVSSSDEDDDVDRNILRNELDETSRLSADDSILTENSLAGNSQMNKDIYTEFNRS</sequence>
<protein>
    <submittedName>
        <fullName evidence="2">Uncharacterized protein</fullName>
    </submittedName>
</protein>
<feature type="compositionally biased region" description="Low complexity" evidence="1">
    <location>
        <begin position="57"/>
        <end position="67"/>
    </location>
</feature>
<organism evidence="2 3">
    <name type="scientific">Megaselia scalaris</name>
    <name type="common">Humpbacked fly</name>
    <name type="synonym">Phora scalaris</name>
    <dbReference type="NCBI Taxonomy" id="36166"/>
    <lineage>
        <taxon>Eukaryota</taxon>
        <taxon>Metazoa</taxon>
        <taxon>Ecdysozoa</taxon>
        <taxon>Arthropoda</taxon>
        <taxon>Hexapoda</taxon>
        <taxon>Insecta</taxon>
        <taxon>Pterygota</taxon>
        <taxon>Neoptera</taxon>
        <taxon>Endopterygota</taxon>
        <taxon>Diptera</taxon>
        <taxon>Brachycera</taxon>
        <taxon>Muscomorpha</taxon>
        <taxon>Platypezoidea</taxon>
        <taxon>Phoridae</taxon>
        <taxon>Megaseliini</taxon>
        <taxon>Megaselia</taxon>
    </lineage>
</organism>
<dbReference type="EnsemblMetazoa" id="MESCA009594-RA">
    <property type="protein sequence ID" value="MESCA009594-PA"/>
    <property type="gene ID" value="MESCA009594"/>
</dbReference>
<evidence type="ECO:0000313" key="2">
    <source>
        <dbReference type="EnsemblMetazoa" id="MESCA009594-PA"/>
    </source>
</evidence>
<dbReference type="EMBL" id="CAQQ02165985">
    <property type="status" value="NOT_ANNOTATED_CDS"/>
    <property type="molecule type" value="Genomic_DNA"/>
</dbReference>
<keyword evidence="3" id="KW-1185">Reference proteome</keyword>
<evidence type="ECO:0000313" key="3">
    <source>
        <dbReference type="Proteomes" id="UP000015102"/>
    </source>
</evidence>
<reference evidence="2" key="2">
    <citation type="submission" date="2015-06" db="UniProtKB">
        <authorList>
            <consortium name="EnsemblMetazoa"/>
        </authorList>
    </citation>
    <scope>IDENTIFICATION</scope>
</reference>
<name>T1H0B9_MEGSC</name>